<protein>
    <submittedName>
        <fullName evidence="6">General stress protein 39</fullName>
        <ecNumber evidence="6">1.-.-.-</ecNumber>
    </submittedName>
</protein>
<dbReference type="AlphaFoldDB" id="A0A518BAE6"/>
<sequence length="279" mass="29925">MNMMTSGPRSSPDPDAISSGVAAAADSGLSLGAKPKPEIQSGLPGDTRKLRQKVALVTGGNSGIGRAVAVHFAREGANVALICSDAEHEAARRTKRAIEAEGQDALLIPGDMSDPGSCREAVERCVERFGRIDILVNNGAYQEQRDGLDQISFAQWEKTFRTNVFGYFCMTKFAIEHMPPGAAIINSGSVAGLNGDARLLDYAATKGAIHSFTKSLAQNLVERRVRVNCVALGLETTPLYLADEDEPELSIEFEEIARSYVYLASDADSKFLTGEVLPM</sequence>
<keyword evidence="7" id="KW-1185">Reference proteome</keyword>
<evidence type="ECO:0000313" key="7">
    <source>
        <dbReference type="Proteomes" id="UP000317093"/>
    </source>
</evidence>
<dbReference type="InterPro" id="IPR057326">
    <property type="entry name" value="KR_dom"/>
</dbReference>
<dbReference type="InterPro" id="IPR020904">
    <property type="entry name" value="Sc_DH/Rdtase_CS"/>
</dbReference>
<dbReference type="Pfam" id="PF00106">
    <property type="entry name" value="adh_short"/>
    <property type="match status" value="1"/>
</dbReference>
<evidence type="ECO:0000256" key="3">
    <source>
        <dbReference type="RuleBase" id="RU000363"/>
    </source>
</evidence>
<feature type="domain" description="Ketoreductase" evidence="5">
    <location>
        <begin position="53"/>
        <end position="235"/>
    </location>
</feature>
<evidence type="ECO:0000256" key="2">
    <source>
        <dbReference type="ARBA" id="ARBA00023002"/>
    </source>
</evidence>
<dbReference type="PRINTS" id="PR00080">
    <property type="entry name" value="SDRFAMILY"/>
</dbReference>
<evidence type="ECO:0000256" key="4">
    <source>
        <dbReference type="SAM" id="MobiDB-lite"/>
    </source>
</evidence>
<dbReference type="EMBL" id="CP036279">
    <property type="protein sequence ID" value="QDU63960.1"/>
    <property type="molecule type" value="Genomic_DNA"/>
</dbReference>
<comment type="similarity">
    <text evidence="1 3">Belongs to the short-chain dehydrogenases/reductases (SDR) family.</text>
</comment>
<dbReference type="SUPFAM" id="SSF51735">
    <property type="entry name" value="NAD(P)-binding Rossmann-fold domains"/>
    <property type="match status" value="1"/>
</dbReference>
<dbReference type="Proteomes" id="UP000317093">
    <property type="component" value="Chromosome"/>
</dbReference>
<reference evidence="6 7" key="1">
    <citation type="submission" date="2019-02" db="EMBL/GenBank/DDBJ databases">
        <title>Deep-cultivation of Planctomycetes and their phenomic and genomic characterization uncovers novel biology.</title>
        <authorList>
            <person name="Wiegand S."/>
            <person name="Jogler M."/>
            <person name="Boedeker C."/>
            <person name="Pinto D."/>
            <person name="Vollmers J."/>
            <person name="Rivas-Marin E."/>
            <person name="Kohn T."/>
            <person name="Peeters S.H."/>
            <person name="Heuer A."/>
            <person name="Rast P."/>
            <person name="Oberbeckmann S."/>
            <person name="Bunk B."/>
            <person name="Jeske O."/>
            <person name="Meyerdierks A."/>
            <person name="Storesund J.E."/>
            <person name="Kallscheuer N."/>
            <person name="Luecker S."/>
            <person name="Lage O.M."/>
            <person name="Pohl T."/>
            <person name="Merkel B.J."/>
            <person name="Hornburger P."/>
            <person name="Mueller R.-W."/>
            <person name="Bruemmer F."/>
            <person name="Labrenz M."/>
            <person name="Spormann A.M."/>
            <person name="Op den Camp H."/>
            <person name="Overmann J."/>
            <person name="Amann R."/>
            <person name="Jetten M.S.M."/>
            <person name="Mascher T."/>
            <person name="Medema M.H."/>
            <person name="Devos D.P."/>
            <person name="Kaster A.-K."/>
            <person name="Ovreas L."/>
            <person name="Rohde M."/>
            <person name="Galperin M.Y."/>
            <person name="Jogler C."/>
        </authorList>
    </citation>
    <scope>NUCLEOTIDE SEQUENCE [LARGE SCALE GENOMIC DNA]</scope>
    <source>
        <strain evidence="6 7">Pan216</strain>
    </source>
</reference>
<name>A0A518BAE6_9BACT</name>
<evidence type="ECO:0000313" key="6">
    <source>
        <dbReference type="EMBL" id="QDU63960.1"/>
    </source>
</evidence>
<proteinExistence type="inferred from homology"/>
<dbReference type="PANTHER" id="PTHR48107:SF16">
    <property type="entry name" value="NADPH-DEPENDENT ALDEHYDE REDUCTASE 1, CHLOROPLASTIC"/>
    <property type="match status" value="1"/>
</dbReference>
<dbReference type="EC" id="1.-.-.-" evidence="6"/>
<dbReference type="PRINTS" id="PR00081">
    <property type="entry name" value="GDHRDH"/>
</dbReference>
<dbReference type="PROSITE" id="PS00061">
    <property type="entry name" value="ADH_SHORT"/>
    <property type="match status" value="1"/>
</dbReference>
<evidence type="ECO:0000256" key="1">
    <source>
        <dbReference type="ARBA" id="ARBA00006484"/>
    </source>
</evidence>
<dbReference type="GO" id="GO:0016614">
    <property type="term" value="F:oxidoreductase activity, acting on CH-OH group of donors"/>
    <property type="evidence" value="ECO:0007669"/>
    <property type="project" value="UniProtKB-ARBA"/>
</dbReference>
<accession>A0A518BAE6</accession>
<feature type="region of interest" description="Disordered" evidence="4">
    <location>
        <begin position="28"/>
        <end position="47"/>
    </location>
</feature>
<dbReference type="Gene3D" id="3.40.50.720">
    <property type="entry name" value="NAD(P)-binding Rossmann-like Domain"/>
    <property type="match status" value="1"/>
</dbReference>
<dbReference type="PANTHER" id="PTHR48107">
    <property type="entry name" value="NADPH-DEPENDENT ALDEHYDE REDUCTASE-LIKE PROTEIN, CHLOROPLASTIC-RELATED"/>
    <property type="match status" value="1"/>
</dbReference>
<dbReference type="InterPro" id="IPR036291">
    <property type="entry name" value="NAD(P)-bd_dom_sf"/>
</dbReference>
<dbReference type="KEGG" id="knv:Pan216_48410"/>
<dbReference type="InterPro" id="IPR002347">
    <property type="entry name" value="SDR_fam"/>
</dbReference>
<dbReference type="SMART" id="SM00822">
    <property type="entry name" value="PKS_KR"/>
    <property type="match status" value="1"/>
</dbReference>
<evidence type="ECO:0000259" key="5">
    <source>
        <dbReference type="SMART" id="SM00822"/>
    </source>
</evidence>
<dbReference type="RefSeq" id="WP_145261819.1">
    <property type="nucleotide sequence ID" value="NZ_CP036279.1"/>
</dbReference>
<keyword evidence="2 6" id="KW-0560">Oxidoreductase</keyword>
<dbReference type="OrthoDB" id="9803333at2"/>
<organism evidence="6 7">
    <name type="scientific">Kolteria novifilia</name>
    <dbReference type="NCBI Taxonomy" id="2527975"/>
    <lineage>
        <taxon>Bacteria</taxon>
        <taxon>Pseudomonadati</taxon>
        <taxon>Planctomycetota</taxon>
        <taxon>Planctomycetia</taxon>
        <taxon>Kolteriales</taxon>
        <taxon>Kolteriaceae</taxon>
        <taxon>Kolteria</taxon>
    </lineage>
</organism>
<feature type="region of interest" description="Disordered" evidence="4">
    <location>
        <begin position="1"/>
        <end position="23"/>
    </location>
</feature>
<dbReference type="FunFam" id="3.40.50.720:FF:000084">
    <property type="entry name" value="Short-chain dehydrogenase reductase"/>
    <property type="match status" value="1"/>
</dbReference>
<gene>
    <name evidence="6" type="primary">ydaD</name>
    <name evidence="6" type="ORF">Pan216_48410</name>
</gene>